<gene>
    <name evidence="10" type="ORF">DdX_06300</name>
</gene>
<evidence type="ECO:0000256" key="2">
    <source>
        <dbReference type="ARBA" id="ARBA00009950"/>
    </source>
</evidence>
<dbReference type="GO" id="GO:0006624">
    <property type="term" value="P:vacuolar protein processing"/>
    <property type="evidence" value="ECO:0007669"/>
    <property type="project" value="TreeGrafter"/>
</dbReference>
<accession>A0AAD4N5N9</accession>
<dbReference type="PANTHER" id="PTHR13505">
    <property type="entry name" value="TRANSMEMBRANE PROTEIN 208"/>
    <property type="match status" value="1"/>
</dbReference>
<keyword evidence="7 9" id="KW-0472">Membrane</keyword>
<dbReference type="Proteomes" id="UP001201812">
    <property type="component" value="Unassembled WGS sequence"/>
</dbReference>
<evidence type="ECO:0000256" key="8">
    <source>
        <dbReference type="SAM" id="MobiDB-lite"/>
    </source>
</evidence>
<evidence type="ECO:0000256" key="5">
    <source>
        <dbReference type="ARBA" id="ARBA00022824"/>
    </source>
</evidence>
<dbReference type="EMBL" id="JAKKPZ010000008">
    <property type="protein sequence ID" value="KAI1717893.1"/>
    <property type="molecule type" value="Genomic_DNA"/>
</dbReference>
<dbReference type="AlphaFoldDB" id="A0AAD4N5N9"/>
<feature type="region of interest" description="Disordered" evidence="8">
    <location>
        <begin position="150"/>
        <end position="169"/>
    </location>
</feature>
<name>A0AAD4N5N9_9BILA</name>
<feature type="transmembrane region" description="Helical" evidence="9">
    <location>
        <begin position="102"/>
        <end position="132"/>
    </location>
</feature>
<organism evidence="10 11">
    <name type="scientific">Ditylenchus destructor</name>
    <dbReference type="NCBI Taxonomy" id="166010"/>
    <lineage>
        <taxon>Eukaryota</taxon>
        <taxon>Metazoa</taxon>
        <taxon>Ecdysozoa</taxon>
        <taxon>Nematoda</taxon>
        <taxon>Chromadorea</taxon>
        <taxon>Rhabditida</taxon>
        <taxon>Tylenchina</taxon>
        <taxon>Tylenchomorpha</taxon>
        <taxon>Sphaerularioidea</taxon>
        <taxon>Anguinidae</taxon>
        <taxon>Anguininae</taxon>
        <taxon>Ditylenchus</taxon>
    </lineage>
</organism>
<dbReference type="PANTHER" id="PTHR13505:SF7">
    <property type="entry name" value="TRANSMEMBRANE PROTEIN 208"/>
    <property type="match status" value="1"/>
</dbReference>
<keyword evidence="5" id="KW-0256">Endoplasmic reticulum</keyword>
<proteinExistence type="inferred from homology"/>
<keyword evidence="11" id="KW-1185">Reference proteome</keyword>
<evidence type="ECO:0000256" key="3">
    <source>
        <dbReference type="ARBA" id="ARBA00015033"/>
    </source>
</evidence>
<comment type="subcellular location">
    <subcellularLocation>
        <location evidence="1">Endoplasmic reticulum membrane</location>
        <topology evidence="1">Multi-pass membrane protein</topology>
    </subcellularLocation>
</comment>
<evidence type="ECO:0000313" key="10">
    <source>
        <dbReference type="EMBL" id="KAI1717893.1"/>
    </source>
</evidence>
<keyword evidence="4 9" id="KW-0812">Transmembrane</keyword>
<evidence type="ECO:0000256" key="7">
    <source>
        <dbReference type="ARBA" id="ARBA00023136"/>
    </source>
</evidence>
<reference evidence="10" key="1">
    <citation type="submission" date="2022-01" db="EMBL/GenBank/DDBJ databases">
        <title>Genome Sequence Resource for Two Populations of Ditylenchus destructor, the Migratory Endoparasitic Phytonematode.</title>
        <authorList>
            <person name="Zhang H."/>
            <person name="Lin R."/>
            <person name="Xie B."/>
        </authorList>
    </citation>
    <scope>NUCLEOTIDE SEQUENCE</scope>
    <source>
        <strain evidence="10">BazhouSP</strain>
    </source>
</reference>
<dbReference type="InterPro" id="IPR008506">
    <property type="entry name" value="SND2/TMEM208"/>
</dbReference>
<dbReference type="Pfam" id="PF05620">
    <property type="entry name" value="TMEM208_SND2"/>
    <property type="match status" value="1"/>
</dbReference>
<evidence type="ECO:0000256" key="1">
    <source>
        <dbReference type="ARBA" id="ARBA00004477"/>
    </source>
</evidence>
<comment type="similarity">
    <text evidence="2">Belongs to the TMEM208 family.</text>
</comment>
<comment type="caution">
    <text evidence="10">The sequence shown here is derived from an EMBL/GenBank/DDBJ whole genome shotgun (WGS) entry which is preliminary data.</text>
</comment>
<evidence type="ECO:0000256" key="9">
    <source>
        <dbReference type="SAM" id="Phobius"/>
    </source>
</evidence>
<keyword evidence="6 9" id="KW-1133">Transmembrane helix</keyword>
<protein>
    <recommendedName>
        <fullName evidence="3">Transmembrane protein 208</fullName>
    </recommendedName>
</protein>
<evidence type="ECO:0000313" key="11">
    <source>
        <dbReference type="Proteomes" id="UP001201812"/>
    </source>
</evidence>
<evidence type="ECO:0000256" key="4">
    <source>
        <dbReference type="ARBA" id="ARBA00022692"/>
    </source>
</evidence>
<dbReference type="GO" id="GO:0005773">
    <property type="term" value="C:vacuole"/>
    <property type="evidence" value="ECO:0007669"/>
    <property type="project" value="GOC"/>
</dbReference>
<feature type="compositionally biased region" description="Basic residues" evidence="8">
    <location>
        <begin position="157"/>
        <end position="169"/>
    </location>
</feature>
<feature type="transmembrane region" description="Helical" evidence="9">
    <location>
        <begin position="51"/>
        <end position="72"/>
    </location>
</feature>
<evidence type="ECO:0000256" key="6">
    <source>
        <dbReference type="ARBA" id="ARBA00022989"/>
    </source>
</evidence>
<sequence length="169" mass="19373">MQKGKQAVRGQKQIYEENRSTIFYYSLASVCTAALVACLNVTIFTGTTGLWTGWVISCSLQIFSIAAMCFMVKSVRNERNHIVDAGIDLNDPQTFGEYCKDIIILCCLAHLLSIAWAHFYCILLTLPIFAMYKLWVGFLGPWFFAPAEEKDDSQDKKQRRREKKVFVRH</sequence>
<feature type="transmembrane region" description="Helical" evidence="9">
    <location>
        <begin position="21"/>
        <end position="45"/>
    </location>
</feature>
<dbReference type="GO" id="GO:0005789">
    <property type="term" value="C:endoplasmic reticulum membrane"/>
    <property type="evidence" value="ECO:0007669"/>
    <property type="project" value="UniProtKB-SubCell"/>
</dbReference>